<dbReference type="EC" id="3.1.1.-" evidence="3"/>
<evidence type="ECO:0000313" key="6">
    <source>
        <dbReference type="Proteomes" id="UP000024942"/>
    </source>
</evidence>
<dbReference type="GO" id="GO:0016787">
    <property type="term" value="F:hydrolase activity"/>
    <property type="evidence" value="ECO:0007669"/>
    <property type="project" value="UniProtKB-KW"/>
</dbReference>
<dbReference type="ESTHER" id="9rhob-a0a059g4x1">
    <property type="family name" value="Carb_B_Bacteria"/>
</dbReference>
<dbReference type="PATRIC" id="fig|1280953.3.peg.3058"/>
<accession>A0A059G4X1</accession>
<evidence type="ECO:0000313" key="5">
    <source>
        <dbReference type="EMBL" id="KDA01523.1"/>
    </source>
</evidence>
<dbReference type="EMBL" id="ARYL01000026">
    <property type="protein sequence ID" value="KDA01523.1"/>
    <property type="molecule type" value="Genomic_DNA"/>
</dbReference>
<comment type="similarity">
    <text evidence="1 3">Belongs to the type-B carboxylesterase/lipase family.</text>
</comment>
<keyword evidence="2 3" id="KW-0378">Hydrolase</keyword>
<dbReference type="InterPro" id="IPR029058">
    <property type="entry name" value="AB_hydrolase_fold"/>
</dbReference>
<organism evidence="5 6">
    <name type="scientific">Hyphomonas oceanitis SCH89</name>
    <dbReference type="NCBI Taxonomy" id="1280953"/>
    <lineage>
        <taxon>Bacteria</taxon>
        <taxon>Pseudomonadati</taxon>
        <taxon>Pseudomonadota</taxon>
        <taxon>Alphaproteobacteria</taxon>
        <taxon>Hyphomonadales</taxon>
        <taxon>Hyphomonadaceae</taxon>
        <taxon>Hyphomonas</taxon>
    </lineage>
</organism>
<reference evidence="5 6" key="1">
    <citation type="journal article" date="2014" name="Antonie Van Leeuwenhoek">
        <title>Hyphomonas beringensis sp. nov. and Hyphomonas chukchiensis sp. nov., isolated from surface seawater of the Bering Sea and Chukchi Sea.</title>
        <authorList>
            <person name="Li C."/>
            <person name="Lai Q."/>
            <person name="Li G."/>
            <person name="Dong C."/>
            <person name="Wang J."/>
            <person name="Liao Y."/>
            <person name="Shao Z."/>
        </authorList>
    </citation>
    <scope>NUCLEOTIDE SEQUENCE [LARGE SCALE GENOMIC DNA]</scope>
    <source>
        <strain evidence="5 6">SCH89</strain>
    </source>
</reference>
<gene>
    <name evidence="5" type="ORF">HOC_15227</name>
</gene>
<evidence type="ECO:0000256" key="1">
    <source>
        <dbReference type="ARBA" id="ARBA00005964"/>
    </source>
</evidence>
<proteinExistence type="inferred from homology"/>
<dbReference type="Pfam" id="PF00135">
    <property type="entry name" value="COesterase"/>
    <property type="match status" value="1"/>
</dbReference>
<dbReference type="Gene3D" id="3.40.50.1820">
    <property type="entry name" value="alpha/beta hydrolase"/>
    <property type="match status" value="1"/>
</dbReference>
<comment type="caution">
    <text evidence="5">The sequence shown here is derived from an EMBL/GenBank/DDBJ whole genome shotgun (WGS) entry which is preliminary data.</text>
</comment>
<dbReference type="InterPro" id="IPR050309">
    <property type="entry name" value="Type-B_Carboxylest/Lipase"/>
</dbReference>
<keyword evidence="6" id="KW-1185">Reference proteome</keyword>
<dbReference type="PROSITE" id="PS00941">
    <property type="entry name" value="CARBOXYLESTERASE_B_2"/>
    <property type="match status" value="1"/>
</dbReference>
<evidence type="ECO:0000256" key="3">
    <source>
        <dbReference type="RuleBase" id="RU361235"/>
    </source>
</evidence>
<dbReference type="eggNOG" id="COG2272">
    <property type="taxonomic scope" value="Bacteria"/>
</dbReference>
<dbReference type="STRING" id="1280953.HOC_15227"/>
<sequence>MEAVVQPDWCPQITNQLDEFYGITQGELRGNEDCLYLNIYAPSGTPPPEGWPVMVWLHGGANIWGRASQYDGSILAEEQDLVVVIPQYRIGPLGALSTPALRESPQDPHDVSPNFGLLDAVAALEWVEDNIGVFGGDTARVTLFGESSGAIATLGLHVSPLTQTLFQGAIAQSGVPISISVDRAENGGSGTKNPSSQVIDSWFPENPAHDGDDLRTLPLDTIFDAYRPNDEVNFSVPSMIEDGIVIPDAGVFETLASPNGFDNRPLMIGSNRDEAKLFFGFDEEFTGSLAGIPFIRDRQFYDTFTSALSRTWRVTGVVEPTEQLIDDAFDGLYTYQFDWDEEGYYLIVDVSRLLGATHIIEVPFVFGTFDNFFGDASAMIYHARNEARRLELSAQMMSYWAQFAYTGAPGRGRNGNLPLWQSAASVLGPETMILDTSWDGGLRMSADDDSLEDIMSDLSGSGAINAEEKCRTAMEMNQVFGLAAPELAAFAQQLCSNT</sequence>
<dbReference type="InterPro" id="IPR002018">
    <property type="entry name" value="CarbesteraseB"/>
</dbReference>
<dbReference type="SUPFAM" id="SSF53474">
    <property type="entry name" value="alpha/beta-Hydrolases"/>
    <property type="match status" value="1"/>
</dbReference>
<dbReference type="PANTHER" id="PTHR11559">
    <property type="entry name" value="CARBOXYLESTERASE"/>
    <property type="match status" value="1"/>
</dbReference>
<dbReference type="InterPro" id="IPR019826">
    <property type="entry name" value="Carboxylesterase_B_AS"/>
</dbReference>
<evidence type="ECO:0000259" key="4">
    <source>
        <dbReference type="Pfam" id="PF00135"/>
    </source>
</evidence>
<feature type="domain" description="Carboxylesterase type B" evidence="4">
    <location>
        <begin position="2"/>
        <end position="280"/>
    </location>
</feature>
<dbReference type="AlphaFoldDB" id="A0A059G4X1"/>
<protein>
    <recommendedName>
        <fullName evidence="3">Carboxylic ester hydrolase</fullName>
        <ecNumber evidence="3">3.1.1.-</ecNumber>
    </recommendedName>
</protein>
<dbReference type="InterPro" id="IPR019819">
    <property type="entry name" value="Carboxylesterase_B_CS"/>
</dbReference>
<evidence type="ECO:0000256" key="2">
    <source>
        <dbReference type="ARBA" id="ARBA00022801"/>
    </source>
</evidence>
<dbReference type="Proteomes" id="UP000024942">
    <property type="component" value="Unassembled WGS sequence"/>
</dbReference>
<dbReference type="PROSITE" id="PS00122">
    <property type="entry name" value="CARBOXYLESTERASE_B_1"/>
    <property type="match status" value="1"/>
</dbReference>
<name>A0A059G4X1_9PROT</name>